<protein>
    <submittedName>
        <fullName evidence="1">Uncharacterized protein</fullName>
    </submittedName>
</protein>
<sequence>MFAQLQGTCSKPIRDKYNRKRTQIQCKNRAERVNFAFKKYTVWGCIISISTGELLSVNLRVTFDAAQG</sequence>
<organism evidence="1 2">
    <name type="scientific">Orbilia oligospora</name>
    <name type="common">Nematode-trapping fungus</name>
    <name type="synonym">Arthrobotrys oligospora</name>
    <dbReference type="NCBI Taxonomy" id="2813651"/>
    <lineage>
        <taxon>Eukaryota</taxon>
        <taxon>Fungi</taxon>
        <taxon>Dikarya</taxon>
        <taxon>Ascomycota</taxon>
        <taxon>Pezizomycotina</taxon>
        <taxon>Orbiliomycetes</taxon>
        <taxon>Orbiliales</taxon>
        <taxon>Orbiliaceae</taxon>
        <taxon>Orbilia</taxon>
    </lineage>
</organism>
<gene>
    <name evidence="1" type="ORF">TWF970_005148</name>
</gene>
<name>A0A7C8R7G3_ORBOL</name>
<comment type="caution">
    <text evidence="1">The sequence shown here is derived from an EMBL/GenBank/DDBJ whole genome shotgun (WGS) entry which is preliminary data.</text>
</comment>
<evidence type="ECO:0000313" key="2">
    <source>
        <dbReference type="Proteomes" id="UP000474640"/>
    </source>
</evidence>
<evidence type="ECO:0000313" key="1">
    <source>
        <dbReference type="EMBL" id="KAF3277542.1"/>
    </source>
</evidence>
<accession>A0A7C8R7G3</accession>
<dbReference type="Proteomes" id="UP000474640">
    <property type="component" value="Unassembled WGS sequence"/>
</dbReference>
<reference evidence="1 2" key="1">
    <citation type="submission" date="2020-01" db="EMBL/GenBank/DDBJ databases">
        <authorList>
            <person name="Palmer J.M."/>
        </authorList>
    </citation>
    <scope>NUCLEOTIDE SEQUENCE [LARGE SCALE GENOMIC DNA]</scope>
    <source>
        <strain evidence="1 2">TWF970</strain>
    </source>
</reference>
<proteinExistence type="predicted"/>
<dbReference type="EMBL" id="JAABOJ010000028">
    <property type="protein sequence ID" value="KAF3277542.1"/>
    <property type="molecule type" value="Genomic_DNA"/>
</dbReference>
<dbReference type="AlphaFoldDB" id="A0A7C8R7G3"/>